<dbReference type="CDD" id="cd17394">
    <property type="entry name" value="MFS_FucP_like"/>
    <property type="match status" value="1"/>
</dbReference>
<comment type="function">
    <text evidence="1">Intake of glucose and galactose.</text>
</comment>
<evidence type="ECO:0000256" key="6">
    <source>
        <dbReference type="ARBA" id="ARBA00022989"/>
    </source>
</evidence>
<dbReference type="PANTHER" id="PTHR43702:SF11">
    <property type="entry name" value="L-FUCOSE-PROTON SYMPORTER"/>
    <property type="match status" value="1"/>
</dbReference>
<dbReference type="Proteomes" id="UP001204376">
    <property type="component" value="Unassembled WGS sequence"/>
</dbReference>
<comment type="caution">
    <text evidence="10">The sequence shown here is derived from an EMBL/GenBank/DDBJ whole genome shotgun (WGS) entry which is preliminary data.</text>
</comment>
<accession>A0ABT1T9V0</accession>
<feature type="transmembrane region" description="Helical" evidence="8">
    <location>
        <begin position="330"/>
        <end position="352"/>
    </location>
</feature>
<dbReference type="PANTHER" id="PTHR43702">
    <property type="entry name" value="L-FUCOSE-PROTON SYMPORTER"/>
    <property type="match status" value="1"/>
</dbReference>
<evidence type="ECO:0000256" key="8">
    <source>
        <dbReference type="SAM" id="Phobius"/>
    </source>
</evidence>
<dbReference type="InterPro" id="IPR036259">
    <property type="entry name" value="MFS_trans_sf"/>
</dbReference>
<keyword evidence="5 8" id="KW-0812">Transmembrane</keyword>
<evidence type="ECO:0000313" key="11">
    <source>
        <dbReference type="Proteomes" id="UP001204376"/>
    </source>
</evidence>
<comment type="similarity">
    <text evidence="3">Belongs to the major facilitator superfamily. FHS transporter (TC 2.A.1.7) family.</text>
</comment>
<dbReference type="InterPro" id="IPR005964">
    <property type="entry name" value="Glc/Gal_transptr_bac"/>
</dbReference>
<keyword evidence="4" id="KW-1003">Cell membrane</keyword>
<name>A0ABT1T9V0_9SPHI</name>
<evidence type="ECO:0000256" key="5">
    <source>
        <dbReference type="ARBA" id="ARBA00022692"/>
    </source>
</evidence>
<dbReference type="RefSeq" id="WP_256541572.1">
    <property type="nucleotide sequence ID" value="NZ_JANHOH010000014.1"/>
</dbReference>
<dbReference type="NCBIfam" id="TIGR00885">
    <property type="entry name" value="fucP"/>
    <property type="match status" value="1"/>
</dbReference>
<feature type="domain" description="Major facilitator superfamily (MFS) profile" evidence="9">
    <location>
        <begin position="9"/>
        <end position="428"/>
    </location>
</feature>
<feature type="transmembrane region" description="Helical" evidence="8">
    <location>
        <begin position="364"/>
        <end position="385"/>
    </location>
</feature>
<comment type="subcellular location">
    <subcellularLocation>
        <location evidence="2">Cell inner membrane</location>
        <topology evidence="2">Multi-pass membrane protein</topology>
    </subcellularLocation>
</comment>
<evidence type="ECO:0000256" key="2">
    <source>
        <dbReference type="ARBA" id="ARBA00004429"/>
    </source>
</evidence>
<keyword evidence="11" id="KW-1185">Reference proteome</keyword>
<feature type="transmembrane region" description="Helical" evidence="8">
    <location>
        <begin position="7"/>
        <end position="26"/>
    </location>
</feature>
<evidence type="ECO:0000256" key="4">
    <source>
        <dbReference type="ARBA" id="ARBA00022475"/>
    </source>
</evidence>
<organism evidence="10 11">
    <name type="scientific">Mucilaginibacter aquariorum</name>
    <dbReference type="NCBI Taxonomy" id="2967225"/>
    <lineage>
        <taxon>Bacteria</taxon>
        <taxon>Pseudomonadati</taxon>
        <taxon>Bacteroidota</taxon>
        <taxon>Sphingobacteriia</taxon>
        <taxon>Sphingobacteriales</taxon>
        <taxon>Sphingobacteriaceae</taxon>
        <taxon>Mucilaginibacter</taxon>
    </lineage>
</organism>
<evidence type="ECO:0000256" key="7">
    <source>
        <dbReference type="ARBA" id="ARBA00023136"/>
    </source>
</evidence>
<feature type="transmembrane region" description="Helical" evidence="8">
    <location>
        <begin position="99"/>
        <end position="124"/>
    </location>
</feature>
<dbReference type="InterPro" id="IPR050375">
    <property type="entry name" value="MFS_TsgA-like"/>
</dbReference>
<feature type="transmembrane region" description="Helical" evidence="8">
    <location>
        <begin position="145"/>
        <end position="163"/>
    </location>
</feature>
<keyword evidence="7 8" id="KW-0472">Membrane</keyword>
<dbReference type="NCBIfam" id="TIGR01272">
    <property type="entry name" value="gluP"/>
    <property type="match status" value="1"/>
</dbReference>
<feature type="transmembrane region" description="Helical" evidence="8">
    <location>
        <begin position="191"/>
        <end position="210"/>
    </location>
</feature>
<evidence type="ECO:0000256" key="3">
    <source>
        <dbReference type="ARBA" id="ARBA00009120"/>
    </source>
</evidence>
<feature type="transmembrane region" description="Helical" evidence="8">
    <location>
        <begin position="46"/>
        <end position="66"/>
    </location>
</feature>
<feature type="transmembrane region" description="Helical" evidence="8">
    <location>
        <begin position="75"/>
        <end position="93"/>
    </location>
</feature>
<reference evidence="10 11" key="1">
    <citation type="submission" date="2022-07" db="EMBL/GenBank/DDBJ databases">
        <title>Mucilaginibacter sp. JC4.</title>
        <authorList>
            <person name="Le V."/>
            <person name="Ko S.-R."/>
            <person name="Ahn C.-Y."/>
            <person name="Oh H.-M."/>
        </authorList>
    </citation>
    <scope>NUCLEOTIDE SEQUENCE [LARGE SCALE GENOMIC DNA]</scope>
    <source>
        <strain evidence="10 11">JC4</strain>
    </source>
</reference>
<dbReference type="Gene3D" id="1.20.1250.20">
    <property type="entry name" value="MFS general substrate transporter like domains"/>
    <property type="match status" value="2"/>
</dbReference>
<feature type="transmembrane region" description="Helical" evidence="8">
    <location>
        <begin position="391"/>
        <end position="411"/>
    </location>
</feature>
<dbReference type="InterPro" id="IPR005275">
    <property type="entry name" value="Lfuc_symporter_FucP"/>
</dbReference>
<dbReference type="Pfam" id="PF07690">
    <property type="entry name" value="MFS_1"/>
    <property type="match status" value="1"/>
</dbReference>
<dbReference type="PROSITE" id="PS50850">
    <property type="entry name" value="MFS"/>
    <property type="match status" value="1"/>
</dbReference>
<dbReference type="EMBL" id="JANHOH010000014">
    <property type="protein sequence ID" value="MCQ6961404.1"/>
    <property type="molecule type" value="Genomic_DNA"/>
</dbReference>
<dbReference type="SUPFAM" id="SSF103473">
    <property type="entry name" value="MFS general substrate transporter"/>
    <property type="match status" value="1"/>
</dbReference>
<feature type="transmembrane region" description="Helical" evidence="8">
    <location>
        <begin position="243"/>
        <end position="266"/>
    </location>
</feature>
<dbReference type="InterPro" id="IPR011701">
    <property type="entry name" value="MFS"/>
</dbReference>
<dbReference type="InterPro" id="IPR020846">
    <property type="entry name" value="MFS_dom"/>
</dbReference>
<evidence type="ECO:0000313" key="10">
    <source>
        <dbReference type="EMBL" id="MCQ6961404.1"/>
    </source>
</evidence>
<keyword evidence="6 8" id="KW-1133">Transmembrane helix</keyword>
<proteinExistence type="inferred from homology"/>
<feature type="transmembrane region" description="Helical" evidence="8">
    <location>
        <begin position="278"/>
        <end position="296"/>
    </location>
</feature>
<feature type="transmembrane region" description="Helical" evidence="8">
    <location>
        <begin position="308"/>
        <end position="324"/>
    </location>
</feature>
<protein>
    <submittedName>
        <fullName evidence="10">L-fucose:H+ symporter permease</fullName>
    </submittedName>
</protein>
<gene>
    <name evidence="10" type="primary">fucP</name>
    <name evidence="10" type="ORF">NPE20_25750</name>
</gene>
<sequence length="428" mass="46586">MPKNKYLFPIVLVTSLFFLWAFLHNINPILIPHLKKACHLSDTLSAFIDLSVYLAYFLVAIPAGLFMQKYGYKKGILLGLVFYAAGAFMFIPAASERSYVFFLFALFIIATGSTFLEAVANPYIAVLGDKETSAQRLNFAQSFNGLGAFVAPILGGRFILTGIDHSAAQLNSMSPAQVNSYLQSEADTVKIPYLIIGSVVVLLIILFLITKIPDEKPDDKVVDLHSPGTGFSARVLRHSHLRWSVVAQFFYVGAQVGVGSFFIRYAKYVAGLNEKDAAFLWGAIAMVGFMAGRFIGTFIMRFISPAKLLSVYSAISIALLLIALNTTGSIALYAVIAVPFFMSIMYPTIFALGIKGLGEETKMAASFLVMSIIGGAMAPLLMGLISDKTGSIQIAYLVPLLCFCVVFYYGIKGHIVKKNSINVLSAVI</sequence>
<evidence type="ECO:0000259" key="9">
    <source>
        <dbReference type="PROSITE" id="PS50850"/>
    </source>
</evidence>
<evidence type="ECO:0000256" key="1">
    <source>
        <dbReference type="ARBA" id="ARBA00003321"/>
    </source>
</evidence>